<feature type="domain" description="ABC transporter" evidence="10">
    <location>
        <begin position="262"/>
        <end position="505"/>
    </location>
</feature>
<sequence>MNATSIRDGEAAPPLIQLDAVAKSFGSNLVLDGVDFELRPGEVHALCGENGAGKSTCLDLLYGLHQPSDGKILCNGKEQRIENPSHAQSLGISCVFQELSLAGALSVAENIYAGRAPARMGVVDWPELRRRAEALLAEFGLEIDVSMPVDSLPISSRQIVEIAKALSLNSRVLLLDEPTSALAPDEVDALFDVLRGLTRKGIGIVYVSHHMAEIFRISDRVTVLRDGRHISTLPATQTSQEQVVAEMIGGAHPGDVSGSRTVNGDKVVAVTGLSHPGEFEDISFSINAGEIVGMAGLMGARRSEIVRSIVGLVQGATGNVELHDQPVKFTSIRQAMRAGIGFVPEERKTEGLFLEQSLSDNLIAASLAEHTSMGLMRNGSIRAASRAAIDAFSVKASGLAEEVGALSGGNQQKIMLAKWLKRVPDLLIVEEPTKGVDVGAKFQIHTELQRRAAEGMAILVVSSDFPELVSLCSRILVVHEGRLMGDIPAEQASESVLLQMAAGTTLRSAASATPDSGATL</sequence>
<accession>A0A9X1FY54</accession>
<dbReference type="PROSITE" id="PS50893">
    <property type="entry name" value="ABC_TRANSPORTER_2"/>
    <property type="match status" value="2"/>
</dbReference>
<dbReference type="Proteomes" id="UP001138661">
    <property type="component" value="Unassembled WGS sequence"/>
</dbReference>
<evidence type="ECO:0000256" key="4">
    <source>
        <dbReference type="ARBA" id="ARBA00022597"/>
    </source>
</evidence>
<dbReference type="PANTHER" id="PTHR43790:SF9">
    <property type="entry name" value="GALACTOFURANOSE TRANSPORTER ATP-BINDING PROTEIN YTFR"/>
    <property type="match status" value="1"/>
</dbReference>
<dbReference type="SMART" id="SM00382">
    <property type="entry name" value="AAA"/>
    <property type="match status" value="2"/>
</dbReference>
<dbReference type="GO" id="GO:0005886">
    <property type="term" value="C:plasma membrane"/>
    <property type="evidence" value="ECO:0007669"/>
    <property type="project" value="UniProtKB-SubCell"/>
</dbReference>
<evidence type="ECO:0000259" key="10">
    <source>
        <dbReference type="PROSITE" id="PS50893"/>
    </source>
</evidence>
<keyword evidence="3" id="KW-1003">Cell membrane</keyword>
<organism evidence="11 12">
    <name type="scientific">Roseobacter insulae</name>
    <dbReference type="NCBI Taxonomy" id="2859783"/>
    <lineage>
        <taxon>Bacteria</taxon>
        <taxon>Pseudomonadati</taxon>
        <taxon>Pseudomonadota</taxon>
        <taxon>Alphaproteobacteria</taxon>
        <taxon>Rhodobacterales</taxon>
        <taxon>Roseobacteraceae</taxon>
        <taxon>Roseobacter</taxon>
    </lineage>
</organism>
<comment type="subcellular location">
    <subcellularLocation>
        <location evidence="1">Cell membrane</location>
        <topology evidence="1">Peripheral membrane protein</topology>
    </subcellularLocation>
</comment>
<dbReference type="InterPro" id="IPR003593">
    <property type="entry name" value="AAA+_ATPase"/>
</dbReference>
<keyword evidence="6" id="KW-0547">Nucleotide-binding</keyword>
<evidence type="ECO:0000313" key="11">
    <source>
        <dbReference type="EMBL" id="MBW4709914.1"/>
    </source>
</evidence>
<dbReference type="InterPro" id="IPR050107">
    <property type="entry name" value="ABC_carbohydrate_import_ATPase"/>
</dbReference>
<reference evidence="11" key="1">
    <citation type="submission" date="2021-07" db="EMBL/GenBank/DDBJ databases">
        <title>Roseobacter insulae sp. nov., isolated from a tidal flat.</title>
        <authorList>
            <person name="Park S."/>
            <person name="Yoon J.-H."/>
        </authorList>
    </citation>
    <scope>NUCLEOTIDE SEQUENCE</scope>
    <source>
        <strain evidence="11">YSTF-M11</strain>
    </source>
</reference>
<dbReference type="CDD" id="cd03215">
    <property type="entry name" value="ABC_Carb_Monos_II"/>
    <property type="match status" value="1"/>
</dbReference>
<gene>
    <name evidence="11" type="ORF">KX928_19195</name>
</gene>
<dbReference type="EMBL" id="JAHXDN010000005">
    <property type="protein sequence ID" value="MBW4709914.1"/>
    <property type="molecule type" value="Genomic_DNA"/>
</dbReference>
<dbReference type="PROSITE" id="PS00211">
    <property type="entry name" value="ABC_TRANSPORTER_1"/>
    <property type="match status" value="1"/>
</dbReference>
<evidence type="ECO:0000256" key="2">
    <source>
        <dbReference type="ARBA" id="ARBA00022448"/>
    </source>
</evidence>
<dbReference type="Pfam" id="PF00005">
    <property type="entry name" value="ABC_tran"/>
    <property type="match status" value="2"/>
</dbReference>
<keyword evidence="8" id="KW-1278">Translocase</keyword>
<dbReference type="FunFam" id="3.40.50.300:FF:000127">
    <property type="entry name" value="Ribose import ATP-binding protein RbsA"/>
    <property type="match status" value="1"/>
</dbReference>
<dbReference type="InterPro" id="IPR003439">
    <property type="entry name" value="ABC_transporter-like_ATP-bd"/>
</dbReference>
<evidence type="ECO:0000256" key="9">
    <source>
        <dbReference type="ARBA" id="ARBA00023136"/>
    </source>
</evidence>
<evidence type="ECO:0000256" key="1">
    <source>
        <dbReference type="ARBA" id="ARBA00004202"/>
    </source>
</evidence>
<feature type="domain" description="ABC transporter" evidence="10">
    <location>
        <begin position="16"/>
        <end position="251"/>
    </location>
</feature>
<dbReference type="GO" id="GO:0005524">
    <property type="term" value="F:ATP binding"/>
    <property type="evidence" value="ECO:0007669"/>
    <property type="project" value="UniProtKB-KW"/>
</dbReference>
<dbReference type="RefSeq" id="WP_219505916.1">
    <property type="nucleotide sequence ID" value="NZ_JAHXDN010000005.1"/>
</dbReference>
<evidence type="ECO:0000256" key="6">
    <source>
        <dbReference type="ARBA" id="ARBA00022741"/>
    </source>
</evidence>
<evidence type="ECO:0000256" key="7">
    <source>
        <dbReference type="ARBA" id="ARBA00022840"/>
    </source>
</evidence>
<dbReference type="InterPro" id="IPR017871">
    <property type="entry name" value="ABC_transporter-like_CS"/>
</dbReference>
<protein>
    <submittedName>
        <fullName evidence="11">Sugar ABC transporter ATP-binding protein</fullName>
    </submittedName>
</protein>
<keyword evidence="7 11" id="KW-0067">ATP-binding</keyword>
<proteinExistence type="predicted"/>
<dbReference type="PANTHER" id="PTHR43790">
    <property type="entry name" value="CARBOHYDRATE TRANSPORT ATP-BINDING PROTEIN MG119-RELATED"/>
    <property type="match status" value="1"/>
</dbReference>
<evidence type="ECO:0000256" key="5">
    <source>
        <dbReference type="ARBA" id="ARBA00022737"/>
    </source>
</evidence>
<dbReference type="AlphaFoldDB" id="A0A9X1FY54"/>
<dbReference type="GO" id="GO:0016887">
    <property type="term" value="F:ATP hydrolysis activity"/>
    <property type="evidence" value="ECO:0007669"/>
    <property type="project" value="InterPro"/>
</dbReference>
<comment type="caution">
    <text evidence="11">The sequence shown here is derived from an EMBL/GenBank/DDBJ whole genome shotgun (WGS) entry which is preliminary data.</text>
</comment>
<keyword evidence="2" id="KW-0813">Transport</keyword>
<evidence type="ECO:0000313" key="12">
    <source>
        <dbReference type="Proteomes" id="UP001138661"/>
    </source>
</evidence>
<keyword evidence="12" id="KW-1185">Reference proteome</keyword>
<dbReference type="CDD" id="cd03216">
    <property type="entry name" value="ABC_Carb_Monos_I"/>
    <property type="match status" value="1"/>
</dbReference>
<evidence type="ECO:0000256" key="8">
    <source>
        <dbReference type="ARBA" id="ARBA00022967"/>
    </source>
</evidence>
<name>A0A9X1FY54_9RHOB</name>
<keyword evidence="5" id="KW-0677">Repeat</keyword>
<keyword evidence="4" id="KW-0762">Sugar transport</keyword>
<keyword evidence="9" id="KW-0472">Membrane</keyword>
<evidence type="ECO:0000256" key="3">
    <source>
        <dbReference type="ARBA" id="ARBA00022475"/>
    </source>
</evidence>